<accession>A0ACA9R7P2</accession>
<evidence type="ECO:0000313" key="1">
    <source>
        <dbReference type="EMBL" id="CAG8780828.1"/>
    </source>
</evidence>
<dbReference type="EMBL" id="CAJVQC010045152">
    <property type="protein sequence ID" value="CAG8780828.1"/>
    <property type="molecule type" value="Genomic_DNA"/>
</dbReference>
<dbReference type="Proteomes" id="UP000789920">
    <property type="component" value="Unassembled WGS sequence"/>
</dbReference>
<gene>
    <name evidence="1" type="ORF">RPERSI_LOCUS17553</name>
</gene>
<protein>
    <submittedName>
        <fullName evidence="1">32247_t:CDS:1</fullName>
    </submittedName>
</protein>
<comment type="caution">
    <text evidence="1">The sequence shown here is derived from an EMBL/GenBank/DDBJ whole genome shotgun (WGS) entry which is preliminary data.</text>
</comment>
<keyword evidence="2" id="KW-1185">Reference proteome</keyword>
<name>A0ACA9R7P2_9GLOM</name>
<organism evidence="1 2">
    <name type="scientific">Racocetra persica</name>
    <dbReference type="NCBI Taxonomy" id="160502"/>
    <lineage>
        <taxon>Eukaryota</taxon>
        <taxon>Fungi</taxon>
        <taxon>Fungi incertae sedis</taxon>
        <taxon>Mucoromycota</taxon>
        <taxon>Glomeromycotina</taxon>
        <taxon>Glomeromycetes</taxon>
        <taxon>Diversisporales</taxon>
        <taxon>Gigasporaceae</taxon>
        <taxon>Racocetra</taxon>
    </lineage>
</organism>
<reference evidence="1" key="1">
    <citation type="submission" date="2021-06" db="EMBL/GenBank/DDBJ databases">
        <authorList>
            <person name="Kallberg Y."/>
            <person name="Tangrot J."/>
            <person name="Rosling A."/>
        </authorList>
    </citation>
    <scope>NUCLEOTIDE SEQUENCE</scope>
    <source>
        <strain evidence="1">MA461A</strain>
    </source>
</reference>
<evidence type="ECO:0000313" key="2">
    <source>
        <dbReference type="Proteomes" id="UP000789920"/>
    </source>
</evidence>
<sequence>MSVEDIPELYRINSTVCTLCLNTINKIHKVPPNDGSHDGDDGGSHDGGSPNEGSLEAHPNEAHPNEAHPNEAHPNEAHPNEAHPNEAHPSEAPPNEAPPNEAPPNEAPPSVSFLGGPGPCFYCKGPHILVFCPRIPPRLRGCCIRCWAPDHNVKECSRKGPLPQPSETS</sequence>
<proteinExistence type="predicted"/>